<sequence>MSKIYIKYGVLIAIGLILYFVLTKLLGLHKYPVLSAANGVIYGTGILLALKKSKASKTRFKYQKGFQVGFMSGAIGTLIFVVFMAINMYQIDTEFARNILDAWNLNYDSGTFMILISLVLMGVSTSLVLTLAFMQLLKDSWNTPDGNRNTL</sequence>
<dbReference type="EMBL" id="CP049057">
    <property type="protein sequence ID" value="QIE59546.1"/>
    <property type="molecule type" value="Genomic_DNA"/>
</dbReference>
<accession>A0A6G6GLT0</accession>
<dbReference type="RefSeq" id="WP_164679561.1">
    <property type="nucleotide sequence ID" value="NZ_CP049057.1"/>
</dbReference>
<dbReference type="InterPro" id="IPR025250">
    <property type="entry name" value="DUF4199"/>
</dbReference>
<feature type="transmembrane region" description="Helical" evidence="1">
    <location>
        <begin position="70"/>
        <end position="91"/>
    </location>
</feature>
<dbReference type="Pfam" id="PF13858">
    <property type="entry name" value="DUF4199"/>
    <property type="match status" value="1"/>
</dbReference>
<keyword evidence="1" id="KW-0472">Membrane</keyword>
<reference evidence="2 3" key="1">
    <citation type="submission" date="2020-02" db="EMBL/GenBank/DDBJ databases">
        <title>Complete genome sequence of Flavobacteriaceae bacterium.</title>
        <authorList>
            <person name="Kim S.-J."/>
            <person name="Kim Y.-S."/>
            <person name="Kim K.-H."/>
        </authorList>
    </citation>
    <scope>NUCLEOTIDE SEQUENCE [LARGE SCALE GENOMIC DNA]</scope>
    <source>
        <strain evidence="2 3">RR4-40</strain>
    </source>
</reference>
<evidence type="ECO:0000313" key="3">
    <source>
        <dbReference type="Proteomes" id="UP000505306"/>
    </source>
</evidence>
<evidence type="ECO:0000313" key="2">
    <source>
        <dbReference type="EMBL" id="QIE59546.1"/>
    </source>
</evidence>
<proteinExistence type="predicted"/>
<dbReference type="KEGG" id="mgel:G5B37_08210"/>
<name>A0A6G6GLT0_9FLAO</name>
<feature type="transmembrane region" description="Helical" evidence="1">
    <location>
        <begin position="111"/>
        <end position="133"/>
    </location>
</feature>
<evidence type="ECO:0000256" key="1">
    <source>
        <dbReference type="SAM" id="Phobius"/>
    </source>
</evidence>
<feature type="transmembrane region" description="Helical" evidence="1">
    <location>
        <begin position="31"/>
        <end position="50"/>
    </location>
</feature>
<dbReference type="Proteomes" id="UP000505306">
    <property type="component" value="Chromosome"/>
</dbReference>
<keyword evidence="1" id="KW-0812">Transmembrane</keyword>
<dbReference type="AlphaFoldDB" id="A0A6G6GLT0"/>
<keyword evidence="1" id="KW-1133">Transmembrane helix</keyword>
<feature type="transmembrane region" description="Helical" evidence="1">
    <location>
        <begin position="5"/>
        <end position="25"/>
    </location>
</feature>
<gene>
    <name evidence="2" type="ORF">G5B37_08210</name>
</gene>
<keyword evidence="3" id="KW-1185">Reference proteome</keyword>
<organism evidence="2 3">
    <name type="scientific">Rasiella rasia</name>
    <dbReference type="NCBI Taxonomy" id="2744027"/>
    <lineage>
        <taxon>Bacteria</taxon>
        <taxon>Pseudomonadati</taxon>
        <taxon>Bacteroidota</taxon>
        <taxon>Flavobacteriia</taxon>
        <taxon>Flavobacteriales</taxon>
        <taxon>Flavobacteriaceae</taxon>
        <taxon>Rasiella</taxon>
    </lineage>
</organism>
<protein>
    <submittedName>
        <fullName evidence="2">DUF4199 domain-containing protein</fullName>
    </submittedName>
</protein>